<dbReference type="EMBL" id="CVRI01000075">
    <property type="protein sequence ID" value="CRL08407.1"/>
    <property type="molecule type" value="Genomic_DNA"/>
</dbReference>
<keyword evidence="2" id="KW-1185">Reference proteome</keyword>
<evidence type="ECO:0000313" key="2">
    <source>
        <dbReference type="Proteomes" id="UP000183832"/>
    </source>
</evidence>
<name>A0A1J1J7N7_9DIPT</name>
<dbReference type="Proteomes" id="UP000183832">
    <property type="component" value="Unassembled WGS sequence"/>
</dbReference>
<sequence>MPNKKTSHKMPPESIFCDKLLINIHHVKIKDSIKCLNVLRLFTLERESTCRRTSRLMGKKLLSLLAFQSSNEILRRERRK</sequence>
<reference evidence="1 2" key="1">
    <citation type="submission" date="2015-04" db="EMBL/GenBank/DDBJ databases">
        <authorList>
            <person name="Syromyatnikov M.Y."/>
            <person name="Popov V.N."/>
        </authorList>
    </citation>
    <scope>NUCLEOTIDE SEQUENCE [LARGE SCALE GENOMIC DNA]</scope>
</reference>
<gene>
    <name evidence="1" type="ORF">CLUMA_CG021449</name>
</gene>
<accession>A0A1J1J7N7</accession>
<proteinExistence type="predicted"/>
<organism evidence="1 2">
    <name type="scientific">Clunio marinus</name>
    <dbReference type="NCBI Taxonomy" id="568069"/>
    <lineage>
        <taxon>Eukaryota</taxon>
        <taxon>Metazoa</taxon>
        <taxon>Ecdysozoa</taxon>
        <taxon>Arthropoda</taxon>
        <taxon>Hexapoda</taxon>
        <taxon>Insecta</taxon>
        <taxon>Pterygota</taxon>
        <taxon>Neoptera</taxon>
        <taxon>Endopterygota</taxon>
        <taxon>Diptera</taxon>
        <taxon>Nematocera</taxon>
        <taxon>Chironomoidea</taxon>
        <taxon>Chironomidae</taxon>
        <taxon>Clunio</taxon>
    </lineage>
</organism>
<dbReference type="AlphaFoldDB" id="A0A1J1J7N7"/>
<evidence type="ECO:0000313" key="1">
    <source>
        <dbReference type="EMBL" id="CRL08407.1"/>
    </source>
</evidence>
<protein>
    <submittedName>
        <fullName evidence="1">CLUMA_CG021449, isoform A</fullName>
    </submittedName>
</protein>